<dbReference type="EMBL" id="KZ678448">
    <property type="protein sequence ID" value="PSR84120.1"/>
    <property type="molecule type" value="Genomic_DNA"/>
</dbReference>
<dbReference type="OrthoDB" id="64477at2759"/>
<dbReference type="PROSITE" id="PS51186">
    <property type="entry name" value="GNAT"/>
    <property type="match status" value="1"/>
</dbReference>
<feature type="domain" description="N-acetyltransferase" evidence="1">
    <location>
        <begin position="15"/>
        <end position="183"/>
    </location>
</feature>
<accession>A0A2T3A753</accession>
<reference evidence="2 3" key="1">
    <citation type="journal article" date="2018" name="Mycol. Prog.">
        <title>Coniella lustricola, a new species from submerged detritus.</title>
        <authorList>
            <person name="Raudabaugh D.B."/>
            <person name="Iturriaga T."/>
            <person name="Carver A."/>
            <person name="Mondo S."/>
            <person name="Pangilinan J."/>
            <person name="Lipzen A."/>
            <person name="He G."/>
            <person name="Amirebrahimi M."/>
            <person name="Grigoriev I.V."/>
            <person name="Miller A.N."/>
        </authorList>
    </citation>
    <scope>NUCLEOTIDE SEQUENCE [LARGE SCALE GENOMIC DNA]</scope>
    <source>
        <strain evidence="2 3">B22-T-1</strain>
    </source>
</reference>
<evidence type="ECO:0000259" key="1">
    <source>
        <dbReference type="PROSITE" id="PS51186"/>
    </source>
</evidence>
<dbReference type="AlphaFoldDB" id="A0A2T3A753"/>
<organism evidence="2 3">
    <name type="scientific">Coniella lustricola</name>
    <dbReference type="NCBI Taxonomy" id="2025994"/>
    <lineage>
        <taxon>Eukaryota</taxon>
        <taxon>Fungi</taxon>
        <taxon>Dikarya</taxon>
        <taxon>Ascomycota</taxon>
        <taxon>Pezizomycotina</taxon>
        <taxon>Sordariomycetes</taxon>
        <taxon>Sordariomycetidae</taxon>
        <taxon>Diaporthales</taxon>
        <taxon>Schizoparmaceae</taxon>
        <taxon>Coniella</taxon>
    </lineage>
</organism>
<evidence type="ECO:0000313" key="3">
    <source>
        <dbReference type="Proteomes" id="UP000241462"/>
    </source>
</evidence>
<dbReference type="SUPFAM" id="SSF55729">
    <property type="entry name" value="Acyl-CoA N-acyltransferases (Nat)"/>
    <property type="match status" value="1"/>
</dbReference>
<dbReference type="PANTHER" id="PTHR43415:SF3">
    <property type="entry name" value="GNAT-FAMILY ACETYLTRANSFERASE"/>
    <property type="match status" value="1"/>
</dbReference>
<name>A0A2T3A753_9PEZI</name>
<dbReference type="InParanoid" id="A0A2T3A753"/>
<dbReference type="Pfam" id="PF13302">
    <property type="entry name" value="Acetyltransf_3"/>
    <property type="match status" value="1"/>
</dbReference>
<keyword evidence="2" id="KW-0808">Transferase</keyword>
<dbReference type="Proteomes" id="UP000241462">
    <property type="component" value="Unassembled WGS sequence"/>
</dbReference>
<dbReference type="Gene3D" id="3.40.630.30">
    <property type="match status" value="1"/>
</dbReference>
<evidence type="ECO:0000313" key="2">
    <source>
        <dbReference type="EMBL" id="PSR84120.1"/>
    </source>
</evidence>
<dbReference type="GO" id="GO:0016747">
    <property type="term" value="F:acyltransferase activity, transferring groups other than amino-acyl groups"/>
    <property type="evidence" value="ECO:0007669"/>
    <property type="project" value="InterPro"/>
</dbReference>
<protein>
    <submittedName>
        <fullName evidence="2">Acyl-CoA N-acyltransferase</fullName>
    </submittedName>
</protein>
<gene>
    <name evidence="2" type="ORF">BD289DRAFT_369007</name>
</gene>
<keyword evidence="3" id="KW-1185">Reference proteome</keyword>
<dbReference type="InterPro" id="IPR016181">
    <property type="entry name" value="Acyl_CoA_acyltransferase"/>
</dbReference>
<dbReference type="PANTHER" id="PTHR43415">
    <property type="entry name" value="SPERMIDINE N(1)-ACETYLTRANSFERASE"/>
    <property type="match status" value="1"/>
</dbReference>
<keyword evidence="2" id="KW-0012">Acyltransferase</keyword>
<dbReference type="InterPro" id="IPR000182">
    <property type="entry name" value="GNAT_dom"/>
</dbReference>
<proteinExistence type="predicted"/>
<sequence length="202" mass="23399">MVDTDIQNIWRSERLSFRTVREDDYDWFFTTQQSDPVTAFYSSPGLLSPPARTTPAEFLKKMASPASLLSCVAKNTATSEPETRIGFVSLLYGGYGRDPRNGAAQFGITLNAPYRGNGYGTEATQWVLNWGFRYANLHSVSLGSAEYNKRAHRCYEKCGFKFMGRTRHCQWFDGRYWDLFHFDILYDEWKEGKTYVRFDVHE</sequence>